<gene>
    <name evidence="1" type="ORF">XJ44_04550</name>
</gene>
<comment type="caution">
    <text evidence="1">The sequence shown here is derived from an EMBL/GenBank/DDBJ whole genome shotgun (WGS) entry which is preliminary data.</text>
</comment>
<evidence type="ECO:0008006" key="3">
    <source>
        <dbReference type="Google" id="ProtNLM"/>
    </source>
</evidence>
<evidence type="ECO:0000313" key="2">
    <source>
        <dbReference type="Proteomes" id="UP000242616"/>
    </source>
</evidence>
<proteinExistence type="predicted"/>
<dbReference type="EMBL" id="LBFC01000018">
    <property type="protein sequence ID" value="ONN27066.1"/>
    <property type="molecule type" value="Genomic_DNA"/>
</dbReference>
<dbReference type="Proteomes" id="UP000242616">
    <property type="component" value="Unassembled WGS sequence"/>
</dbReference>
<reference evidence="1 2" key="1">
    <citation type="submission" date="2015-06" db="EMBL/GenBank/DDBJ databases">
        <title>Genome sequencing of Thermotogales isolates from hydrothermal vents.</title>
        <authorList>
            <person name="Haverkamp T.H."/>
            <person name="Kublanov I.V."/>
            <person name="Nesbo C.L."/>
        </authorList>
    </citation>
    <scope>NUCLEOTIDE SEQUENCE [LARGE SCALE GENOMIC DNA]</scope>
    <source>
        <strain evidence="2">ik275mar</strain>
    </source>
</reference>
<dbReference type="RefSeq" id="WP_077198215.1">
    <property type="nucleotide sequence ID" value="NZ_LBFC01000018.1"/>
</dbReference>
<accession>A0ABX3IGV9</accession>
<keyword evidence="2" id="KW-1185">Reference proteome</keyword>
<evidence type="ECO:0000313" key="1">
    <source>
        <dbReference type="EMBL" id="ONN27066.1"/>
    </source>
</evidence>
<organism evidence="1 2">
    <name type="scientific">Thermosipho affectus</name>
    <dbReference type="NCBI Taxonomy" id="660294"/>
    <lineage>
        <taxon>Bacteria</taxon>
        <taxon>Thermotogati</taxon>
        <taxon>Thermotogota</taxon>
        <taxon>Thermotogae</taxon>
        <taxon>Thermotogales</taxon>
        <taxon>Fervidobacteriaceae</taxon>
        <taxon>Thermosipho</taxon>
    </lineage>
</organism>
<protein>
    <recommendedName>
        <fullName evidence="3">DUF4340 domain-containing protein</fullName>
    </recommendedName>
</protein>
<sequence>MKRFFLFFSIFISVYIFPQSYHAFRLIFEYYKDQLQMVRYEEVFCKDGNKIVFVKVPKKITWVKLNGKFYIGTEKLKLSPPINDLEDVFYKYLDTHKLSRDFNGEITIAEKLFTIKAVKTNGMLTKIVRKFSNILTEMHFIYLPTTKTFEDILSSLKLSDESDLPYKIYSILNKFLWFTPKISKDNLEIYAIDKNGEEVILEISKKYGEFKIDSFYLTIKKSSKETREEIKNEISRVN</sequence>
<name>A0ABX3IGV9_9BACT</name>